<name>A0ABP5U6Y0_9ACTN</name>
<dbReference type="EMBL" id="BAAASD010000057">
    <property type="protein sequence ID" value="GAA2371312.1"/>
    <property type="molecule type" value="Genomic_DNA"/>
</dbReference>
<evidence type="ECO:0000313" key="1">
    <source>
        <dbReference type="EMBL" id="GAA2371312.1"/>
    </source>
</evidence>
<protein>
    <recommendedName>
        <fullName evidence="3">AAA+ ATPase domain-containing protein</fullName>
    </recommendedName>
</protein>
<comment type="caution">
    <text evidence="1">The sequence shown here is derived from an EMBL/GenBank/DDBJ whole genome shotgun (WGS) entry which is preliminary data.</text>
</comment>
<dbReference type="Gene3D" id="3.40.50.300">
    <property type="entry name" value="P-loop containing nucleotide triphosphate hydrolases"/>
    <property type="match status" value="1"/>
</dbReference>
<evidence type="ECO:0000313" key="2">
    <source>
        <dbReference type="Proteomes" id="UP001500253"/>
    </source>
</evidence>
<dbReference type="InterPro" id="IPR027417">
    <property type="entry name" value="P-loop_NTPase"/>
</dbReference>
<evidence type="ECO:0008006" key="3">
    <source>
        <dbReference type="Google" id="ProtNLM"/>
    </source>
</evidence>
<dbReference type="RefSeq" id="WP_346178907.1">
    <property type="nucleotide sequence ID" value="NZ_BAAASD010000057.1"/>
</dbReference>
<keyword evidence="2" id="KW-1185">Reference proteome</keyword>
<gene>
    <name evidence="1" type="ORF">GCM10010246_77000</name>
</gene>
<proteinExistence type="predicted"/>
<organism evidence="1 2">
    <name type="scientific">Streptomyces cuspidosporus</name>
    <dbReference type="NCBI Taxonomy" id="66882"/>
    <lineage>
        <taxon>Bacteria</taxon>
        <taxon>Bacillati</taxon>
        <taxon>Actinomycetota</taxon>
        <taxon>Actinomycetes</taxon>
        <taxon>Kitasatosporales</taxon>
        <taxon>Streptomycetaceae</taxon>
        <taxon>Streptomyces</taxon>
    </lineage>
</organism>
<dbReference type="SUPFAM" id="SSF52540">
    <property type="entry name" value="P-loop containing nucleoside triphosphate hydrolases"/>
    <property type="match status" value="1"/>
</dbReference>
<dbReference type="Proteomes" id="UP001500253">
    <property type="component" value="Unassembled WGS sequence"/>
</dbReference>
<reference evidence="2" key="1">
    <citation type="journal article" date="2019" name="Int. J. Syst. Evol. Microbiol.">
        <title>The Global Catalogue of Microorganisms (GCM) 10K type strain sequencing project: providing services to taxonomists for standard genome sequencing and annotation.</title>
        <authorList>
            <consortium name="The Broad Institute Genomics Platform"/>
            <consortium name="The Broad Institute Genome Sequencing Center for Infectious Disease"/>
            <person name="Wu L."/>
            <person name="Ma J."/>
        </authorList>
    </citation>
    <scope>NUCLEOTIDE SEQUENCE [LARGE SCALE GENOMIC DNA]</scope>
    <source>
        <strain evidence="2">JCM 4316</strain>
    </source>
</reference>
<accession>A0ABP5U6Y0</accession>
<sequence length="210" mass="22162">MSALIGLGGDELQAIGVDLSDGVPAFVIAGPASSGKSTLLLTMGLSLLKDGTHLIVAAPRQSPVRTLMGQAGVLKVFTDPDFTAEDLRAAQAQACGSSVVILLDDIEVLFDVTNADEWMDDVLKQRPGDLAFVVAGDTEEAFASAYRGFGAYAQRARRGVLLGPRGAYDGEVIGARVPRQEVELNRRVGRGLLHLDNNRVMPIALPQPPG</sequence>